<reference evidence="15 23" key="5">
    <citation type="submission" date="2017-06" db="EMBL/GenBank/DDBJ databases">
        <title>Draft genome sequence of Fusobacterium nucleatum subsp. polymorphum KCOM 1271 (=ChDC F305).</title>
        <authorList>
            <person name="Kook J.-K."/>
            <person name="Park S.-N."/>
            <person name="Lim Y.K."/>
            <person name="Roh H."/>
        </authorList>
    </citation>
    <scope>NUCLEOTIDE SEQUENCE [LARGE SCALE GENOMIC DNA]</scope>
    <source>
        <strain evidence="15">KCOM 1271</strain>
        <strain evidence="23">KCOM 1271 (ChDC F305)</strain>
    </source>
</reference>
<reference evidence="11 18" key="3">
    <citation type="submission" date="2017-06" db="EMBL/GenBank/DDBJ databases">
        <title>Draft genome sequence of Fusobacterium nucleatum subsp. polymorphum KCOM 1260 (=ChDC F218).</title>
        <authorList>
            <person name="Kook J.-K."/>
            <person name="Park S.-N."/>
            <person name="Lim Y.K."/>
            <person name="Roh H."/>
        </authorList>
    </citation>
    <scope>NUCLEOTIDE SEQUENCE [LARGE SCALE GENOMIC DNA]</scope>
    <source>
        <strain evidence="11">KCOM 1260</strain>
        <strain evidence="18">KCOM 1260 (ChDC F218)</strain>
    </source>
</reference>
<keyword evidence="6 9" id="KW-1133">Transmembrane helix</keyword>
<feature type="transmembrane region" description="Helical" evidence="9">
    <location>
        <begin position="127"/>
        <end position="145"/>
    </location>
</feature>
<proteinExistence type="inferred from homology"/>
<evidence type="ECO:0000313" key="16">
    <source>
        <dbReference type="EMBL" id="PHI11192.1"/>
    </source>
</evidence>
<keyword evidence="18" id="KW-1185">Reference proteome</keyword>
<dbReference type="Proteomes" id="UP000221852">
    <property type="component" value="Unassembled WGS sequence"/>
</dbReference>
<evidence type="ECO:0000313" key="12">
    <source>
        <dbReference type="EMBL" id="OWP26347.1"/>
    </source>
</evidence>
<evidence type="ECO:0000259" key="10">
    <source>
        <dbReference type="Pfam" id="PF04290"/>
    </source>
</evidence>
<dbReference type="AlphaFoldDB" id="A0A246EI99"/>
<dbReference type="EMBL" id="CP021934">
    <property type="protein sequence ID" value="ASC03427.1"/>
    <property type="molecule type" value="Genomic_DNA"/>
</dbReference>
<comment type="subcellular location">
    <subcellularLocation>
        <location evidence="1">Cell inner membrane</location>
        <topology evidence="1">Multi-pass membrane protein</topology>
    </subcellularLocation>
</comment>
<dbReference type="EMBL" id="NIRM01000003">
    <property type="protein sequence ID" value="PHI04568.1"/>
    <property type="molecule type" value="Genomic_DNA"/>
</dbReference>
<evidence type="ECO:0000313" key="19">
    <source>
        <dbReference type="Proteomes" id="UP000197470"/>
    </source>
</evidence>
<dbReference type="GO" id="GO:0005886">
    <property type="term" value="C:plasma membrane"/>
    <property type="evidence" value="ECO:0007669"/>
    <property type="project" value="UniProtKB-SubCell"/>
</dbReference>
<dbReference type="EMBL" id="NHRT01000001">
    <property type="protein sequence ID" value="OWP26347.1"/>
    <property type="molecule type" value="Genomic_DNA"/>
</dbReference>
<evidence type="ECO:0000256" key="1">
    <source>
        <dbReference type="ARBA" id="ARBA00004429"/>
    </source>
</evidence>
<evidence type="ECO:0000256" key="3">
    <source>
        <dbReference type="ARBA" id="ARBA00022475"/>
    </source>
</evidence>
<keyword evidence="5 9" id="KW-0812">Transmembrane</keyword>
<reference evidence="14 20" key="4">
    <citation type="submission" date="2017-06" db="EMBL/GenBank/DDBJ databases">
        <title>Draft genome sequence of Fusobacterium nucleatum subsp. polymorphum KCOM 1267 (=ChDC F290).</title>
        <authorList>
            <person name="Kook J.-K."/>
            <person name="Park S.-N."/>
            <person name="Lim Y.K."/>
            <person name="Roh H."/>
        </authorList>
    </citation>
    <scope>NUCLEOTIDE SEQUENCE [LARGE SCALE GENOMIC DNA]</scope>
    <source>
        <strain evidence="14">KCOM 1267</strain>
        <strain evidence="20">KCOM 1267(ChDC F290)</strain>
    </source>
</reference>
<reference evidence="13 22" key="2">
    <citation type="submission" date="2017-06" db="EMBL/GenBank/DDBJ databases">
        <title>Draft genome sequence of Fusobacterium nucleatum subsp. polymorphum KCOM 1248 (=ChDC F113).</title>
        <authorList>
            <person name="Kook J.-K."/>
            <person name="Park S.-N."/>
            <person name="Lim Y.K."/>
            <person name="Roh H."/>
        </authorList>
    </citation>
    <scope>NUCLEOTIDE SEQUENCE [LARGE SCALE GENOMIC DNA]</scope>
    <source>
        <strain evidence="13">KCOM 1248</strain>
        <strain evidence="22">KCOM 1248 (ChDC F113)</strain>
    </source>
</reference>
<evidence type="ECO:0000256" key="8">
    <source>
        <dbReference type="ARBA" id="ARBA00038436"/>
    </source>
</evidence>
<keyword evidence="7 9" id="KW-0472">Membrane</keyword>
<reference evidence="16 24" key="6">
    <citation type="submission" date="2017-06" db="EMBL/GenBank/DDBJ databases">
        <title>Draft genome sequence of Fusobacterium nucleatum subsp. polymorphum KCOM 1274 (=ChDC F309).</title>
        <authorList>
            <person name="Kook J.-K."/>
            <person name="Park S.-N."/>
            <person name="Lim Y.K."/>
            <person name="Roh H."/>
        </authorList>
    </citation>
    <scope>NUCLEOTIDE SEQUENCE [LARGE SCALE GENOMIC DNA]</scope>
    <source>
        <strain evidence="16">KCOM 1274</strain>
        <strain evidence="24">KCOM 1274 (ChDC F309)</strain>
    </source>
</reference>
<evidence type="ECO:0000313" key="20">
    <source>
        <dbReference type="Proteomes" id="UP000221504"/>
    </source>
</evidence>
<comment type="similarity">
    <text evidence="8">Belongs to the TRAP transporter small permease family.</text>
</comment>
<evidence type="ECO:0000313" key="21">
    <source>
        <dbReference type="Proteomes" id="UP000221852"/>
    </source>
</evidence>
<evidence type="ECO:0000256" key="4">
    <source>
        <dbReference type="ARBA" id="ARBA00022519"/>
    </source>
</evidence>
<evidence type="ECO:0000313" key="13">
    <source>
        <dbReference type="EMBL" id="PHH98851.1"/>
    </source>
</evidence>
<evidence type="ECO:0000256" key="7">
    <source>
        <dbReference type="ARBA" id="ARBA00023136"/>
    </source>
</evidence>
<dbReference type="Proteomes" id="UP000223525">
    <property type="component" value="Unassembled WGS sequence"/>
</dbReference>
<evidence type="ECO:0000313" key="24">
    <source>
        <dbReference type="Proteomes" id="UP000224507"/>
    </source>
</evidence>
<dbReference type="PANTHER" id="PTHR35011">
    <property type="entry name" value="2,3-DIKETO-L-GULONATE TRAP TRANSPORTER SMALL PERMEASE PROTEIN YIAM"/>
    <property type="match status" value="1"/>
</dbReference>
<accession>A0A246EI99</accession>
<evidence type="ECO:0000313" key="11">
    <source>
        <dbReference type="EMBL" id="ASC03427.1"/>
    </source>
</evidence>
<evidence type="ECO:0000313" key="17">
    <source>
        <dbReference type="EMBL" id="PHI13185.1"/>
    </source>
</evidence>
<dbReference type="EMBL" id="NIRK01000001">
    <property type="protein sequence ID" value="PHH98851.1"/>
    <property type="molecule type" value="Genomic_DNA"/>
</dbReference>
<organism evidence="12 19">
    <name type="scientific">Fusobacterium nucleatum subsp. polymorphum</name>
    <name type="common">Fusobacterium polymorphum</name>
    <dbReference type="NCBI Taxonomy" id="76857"/>
    <lineage>
        <taxon>Bacteria</taxon>
        <taxon>Fusobacteriati</taxon>
        <taxon>Fusobacteriota</taxon>
        <taxon>Fusobacteriia</taxon>
        <taxon>Fusobacteriales</taxon>
        <taxon>Fusobacteriaceae</taxon>
        <taxon>Fusobacterium</taxon>
    </lineage>
</organism>
<dbReference type="Proteomes" id="UP000224182">
    <property type="component" value="Unassembled WGS sequence"/>
</dbReference>
<keyword evidence="3" id="KW-1003">Cell membrane</keyword>
<evidence type="ECO:0000313" key="14">
    <source>
        <dbReference type="EMBL" id="PHI04568.1"/>
    </source>
</evidence>
<evidence type="ECO:0000313" key="23">
    <source>
        <dbReference type="Proteomes" id="UP000224182"/>
    </source>
</evidence>
<evidence type="ECO:0000313" key="18">
    <source>
        <dbReference type="Proteomes" id="UP000196759"/>
    </source>
</evidence>
<dbReference type="EMBL" id="NIRN01000001">
    <property type="protein sequence ID" value="PHI05663.1"/>
    <property type="molecule type" value="Genomic_DNA"/>
</dbReference>
<name>A0A246EI99_FUSNP</name>
<dbReference type="EMBL" id="NIRQ01000001">
    <property type="protein sequence ID" value="PHI13185.1"/>
    <property type="molecule type" value="Genomic_DNA"/>
</dbReference>
<reference evidence="12 19" key="1">
    <citation type="submission" date="2017-05" db="EMBL/GenBank/DDBJ databases">
        <title>Genome sequencing of Fusobacterium nucleatum subsp. polymorphum KCOM 1001 (=ChDC F119).</title>
        <authorList>
            <person name="Kook J.-K."/>
            <person name="Park S.-N."/>
            <person name="Lim Y.K."/>
            <person name="Roh H."/>
        </authorList>
    </citation>
    <scope>NUCLEOTIDE SEQUENCE [LARGE SCALE GENOMIC DNA]</scope>
    <source>
        <strain evidence="12 19">KCOM 1001</strain>
    </source>
</reference>
<keyword evidence="4" id="KW-0997">Cell inner membrane</keyword>
<evidence type="ECO:0000256" key="2">
    <source>
        <dbReference type="ARBA" id="ARBA00022448"/>
    </source>
</evidence>
<evidence type="ECO:0000256" key="6">
    <source>
        <dbReference type="ARBA" id="ARBA00022989"/>
    </source>
</evidence>
<feature type="transmembrane region" description="Helical" evidence="9">
    <location>
        <begin position="44"/>
        <end position="61"/>
    </location>
</feature>
<protein>
    <submittedName>
        <fullName evidence="12">TRAP transporter small permease</fullName>
    </submittedName>
</protein>
<keyword evidence="2" id="KW-0813">Transport</keyword>
<dbReference type="Pfam" id="PF04290">
    <property type="entry name" value="DctQ"/>
    <property type="match status" value="1"/>
</dbReference>
<dbReference type="Proteomes" id="UP000221504">
    <property type="component" value="Unassembled WGS sequence"/>
</dbReference>
<reference evidence="17 21" key="7">
    <citation type="submission" date="2017-06" db="EMBL/GenBank/DDBJ databases">
        <title>Draft genome sequence of Fusobacterium nucleatum subsp. polymorphum KCOM 1330 (=ChDC F330).</title>
        <authorList>
            <person name="Kook J.-K."/>
            <person name="Park S.-N."/>
            <person name="Lim Y.K."/>
            <person name="Roh H."/>
        </authorList>
    </citation>
    <scope>NUCLEOTIDE SEQUENCE [LARGE SCALE GENOMIC DNA]</scope>
    <source>
        <strain evidence="17">KCOM 1330</strain>
        <strain evidence="21">KCOM 1330 (ChDC F330)</strain>
    </source>
</reference>
<feature type="domain" description="Tripartite ATP-independent periplasmic transporters DctQ component" evidence="10">
    <location>
        <begin position="22"/>
        <end position="149"/>
    </location>
</feature>
<dbReference type="InterPro" id="IPR007387">
    <property type="entry name" value="TRAP_DctQ"/>
</dbReference>
<feature type="transmembrane region" description="Helical" evidence="9">
    <location>
        <begin position="82"/>
        <end position="107"/>
    </location>
</feature>
<feature type="transmembrane region" description="Helical" evidence="9">
    <location>
        <begin position="12"/>
        <end position="38"/>
    </location>
</feature>
<dbReference type="PANTHER" id="PTHR35011:SF4">
    <property type="entry name" value="SLL1102 PROTEIN"/>
    <property type="match status" value="1"/>
</dbReference>
<evidence type="ECO:0000313" key="22">
    <source>
        <dbReference type="Proteomes" id="UP000223525"/>
    </source>
</evidence>
<dbReference type="EMBL" id="NIRO01000017">
    <property type="protein sequence ID" value="PHI11192.1"/>
    <property type="molecule type" value="Genomic_DNA"/>
</dbReference>
<evidence type="ECO:0000256" key="5">
    <source>
        <dbReference type="ARBA" id="ARBA00022692"/>
    </source>
</evidence>
<dbReference type="RefSeq" id="WP_032847531.1">
    <property type="nucleotide sequence ID" value="NZ_CP021934.1"/>
</dbReference>
<dbReference type="Proteomes" id="UP000224507">
    <property type="component" value="Unassembled WGS sequence"/>
</dbReference>
<evidence type="ECO:0000256" key="9">
    <source>
        <dbReference type="SAM" id="Phobius"/>
    </source>
</evidence>
<dbReference type="Proteomes" id="UP000197470">
    <property type="component" value="Unassembled WGS sequence"/>
</dbReference>
<evidence type="ECO:0000313" key="15">
    <source>
        <dbReference type="EMBL" id="PHI05663.1"/>
    </source>
</evidence>
<dbReference type="InterPro" id="IPR055348">
    <property type="entry name" value="DctQ"/>
</dbReference>
<gene>
    <name evidence="13" type="ORF">CA836_03315</name>
    <name evidence="12" type="ORF">CA839_11085</name>
    <name evidence="11" type="ORF">CBG50_09085</name>
    <name evidence="14" type="ORF">CBG52_11040</name>
    <name evidence="15" type="ORF">CBG54_00580</name>
    <name evidence="16" type="ORF">CBG56_10410</name>
    <name evidence="17" type="ORF">CBG59_05440</name>
</gene>
<dbReference type="Proteomes" id="UP000196759">
    <property type="component" value="Chromosome"/>
</dbReference>
<sequence length="157" mass="17723">MKKLFGNFEEIVAGFFLIITVSSVVLNVFCRSIGLGTISTSEEIATISFVWSVYIGAVACYKRKMHIGVDMLVQMFSKKGRNIFAIFLDIFLVVVNFVILYLCVIFIMNSQEKPTPVLGISSNYLNMALLISFFLITVHSVIFLFQDIKKLKKVGEE</sequence>